<accession>A6TP78</accession>
<name>A6TP78_ALKMQ</name>
<dbReference type="HOGENOM" id="CLU_1700538_0_0_9"/>
<keyword evidence="3" id="KW-1185">Reference proteome</keyword>
<dbReference type="EMBL" id="CP000724">
    <property type="protein sequence ID" value="ABR47996.1"/>
    <property type="molecule type" value="Genomic_DNA"/>
</dbReference>
<feature type="transmembrane region" description="Helical" evidence="1">
    <location>
        <begin position="16"/>
        <end position="33"/>
    </location>
</feature>
<evidence type="ECO:0000256" key="1">
    <source>
        <dbReference type="SAM" id="Phobius"/>
    </source>
</evidence>
<dbReference type="AlphaFoldDB" id="A6TP78"/>
<organism evidence="2 3">
    <name type="scientific">Alkaliphilus metalliredigens (strain QYMF)</name>
    <dbReference type="NCBI Taxonomy" id="293826"/>
    <lineage>
        <taxon>Bacteria</taxon>
        <taxon>Bacillati</taxon>
        <taxon>Bacillota</taxon>
        <taxon>Clostridia</taxon>
        <taxon>Peptostreptococcales</taxon>
        <taxon>Natronincolaceae</taxon>
        <taxon>Alkaliphilus</taxon>
    </lineage>
</organism>
<dbReference type="Proteomes" id="UP000001572">
    <property type="component" value="Chromosome"/>
</dbReference>
<proteinExistence type="predicted"/>
<reference evidence="3" key="1">
    <citation type="journal article" date="2016" name="Genome Announc.">
        <title>Complete genome sequence of Alkaliphilus metalliredigens strain QYMF, an alkaliphilic and metal-reducing bacterium isolated from borax-contaminated leachate ponds.</title>
        <authorList>
            <person name="Hwang C."/>
            <person name="Copeland A."/>
            <person name="Lucas S."/>
            <person name="Lapidus A."/>
            <person name="Barry K."/>
            <person name="Detter J.C."/>
            <person name="Glavina Del Rio T."/>
            <person name="Hammon N."/>
            <person name="Israni S."/>
            <person name="Dalin E."/>
            <person name="Tice H."/>
            <person name="Pitluck S."/>
            <person name="Chertkov O."/>
            <person name="Brettin T."/>
            <person name="Bruce D."/>
            <person name="Han C."/>
            <person name="Schmutz J."/>
            <person name="Larimer F."/>
            <person name="Land M.L."/>
            <person name="Hauser L."/>
            <person name="Kyrpides N."/>
            <person name="Mikhailova N."/>
            <person name="Ye Q."/>
            <person name="Zhou J."/>
            <person name="Richardson P."/>
            <person name="Fields M.W."/>
        </authorList>
    </citation>
    <scope>NUCLEOTIDE SEQUENCE [LARGE SCALE GENOMIC DNA]</scope>
    <source>
        <strain evidence="3">QYMF</strain>
    </source>
</reference>
<keyword evidence="1" id="KW-0812">Transmembrane</keyword>
<evidence type="ECO:0000313" key="2">
    <source>
        <dbReference type="EMBL" id="ABR47996.1"/>
    </source>
</evidence>
<gene>
    <name evidence="2" type="ordered locus">Amet_1826</name>
</gene>
<keyword evidence="1" id="KW-1133">Transmembrane helix</keyword>
<sequence>MKNNDKLNINLSKEKLRYLVIFVILLGVLSYLVNITPRDEFDTSELISSNRTAIDKISREGFSIEIEDNQLVEALLNNMNENSFIESSTRLSDATYILFFSGSRKDNNFNKSYTVSALLNDEGEMLIYDSFAKKEYKGRVSKEIVKKLSNIFKD</sequence>
<keyword evidence="1" id="KW-0472">Membrane</keyword>
<protein>
    <submittedName>
        <fullName evidence="2">Uncharacterized protein</fullName>
    </submittedName>
</protein>
<dbReference type="KEGG" id="amt:Amet_1826"/>
<evidence type="ECO:0000313" key="3">
    <source>
        <dbReference type="Proteomes" id="UP000001572"/>
    </source>
</evidence>
<dbReference type="RefSeq" id="WP_012063031.1">
    <property type="nucleotide sequence ID" value="NC_009633.1"/>
</dbReference>